<sequence>MRFGMRKLAVLAMMMVFGGAGTVGAVDLKLGHFAPDGHPCDVAAKQFKQNVEKRTNGAVKIELFGNNALGSPPEVLEQVLIGAVDMSLSGQDQLAKHLPFYDVISTPFAFKNYQAADKVIDGEFKEWAAPDLLKKNLVHLSDWEWGFRQLTNSKQPVMVPADMKGMKIRTPPAFAYQAFVEAAGGNAATIAFSELVMAMKQGVVDGQENPIGTIYSLKLYETQKYMTIVNYTYSSMVHVVNKRSWEKLTPEQQAIVREESRSSALLARKLLRDAEAEQLKDLETTKGMVVAHPDLKPWKDAMGPAWDKVKARVGADNFARFMTIADKANQ</sequence>
<dbReference type="Pfam" id="PF03480">
    <property type="entry name" value="DctP"/>
    <property type="match status" value="1"/>
</dbReference>
<dbReference type="PIRSF" id="PIRSF006470">
    <property type="entry name" value="DctB"/>
    <property type="match status" value="1"/>
</dbReference>
<dbReference type="InterPro" id="IPR004682">
    <property type="entry name" value="TRAP_DctP"/>
</dbReference>
<evidence type="ECO:0000313" key="6">
    <source>
        <dbReference type="EMBL" id="PKU22793.1"/>
    </source>
</evidence>
<dbReference type="GO" id="GO:0055085">
    <property type="term" value="P:transmembrane transport"/>
    <property type="evidence" value="ECO:0007669"/>
    <property type="project" value="InterPro"/>
</dbReference>
<comment type="subcellular location">
    <subcellularLocation>
        <location evidence="1">Cell envelope</location>
    </subcellularLocation>
</comment>
<proteinExistence type="inferred from homology"/>
<evidence type="ECO:0000256" key="5">
    <source>
        <dbReference type="SAM" id="SignalP"/>
    </source>
</evidence>
<dbReference type="Proteomes" id="UP000233293">
    <property type="component" value="Unassembled WGS sequence"/>
</dbReference>
<feature type="signal peptide" evidence="5">
    <location>
        <begin position="1"/>
        <end position="25"/>
    </location>
</feature>
<name>A0A2N3PQW1_9PROT</name>
<evidence type="ECO:0000256" key="3">
    <source>
        <dbReference type="ARBA" id="ARBA00022448"/>
    </source>
</evidence>
<evidence type="ECO:0000313" key="7">
    <source>
        <dbReference type="Proteomes" id="UP000233293"/>
    </source>
</evidence>
<dbReference type="InterPro" id="IPR018389">
    <property type="entry name" value="DctP_fam"/>
</dbReference>
<feature type="chain" id="PRO_5014762249" evidence="5">
    <location>
        <begin position="26"/>
        <end position="330"/>
    </location>
</feature>
<comment type="caution">
    <text evidence="6">The sequence shown here is derived from an EMBL/GenBank/DDBJ whole genome shotgun (WGS) entry which is preliminary data.</text>
</comment>
<reference evidence="7" key="1">
    <citation type="submission" date="2017-12" db="EMBL/GenBank/DDBJ databases">
        <title>Draft genome sequence of Telmatospirillum siberiense 26-4b1T, an acidotolerant peatland alphaproteobacterium potentially involved in sulfur cycling.</title>
        <authorList>
            <person name="Hausmann B."/>
            <person name="Pjevac P."/>
            <person name="Schreck K."/>
            <person name="Herbold C.W."/>
            <person name="Daims H."/>
            <person name="Wagner M."/>
            <person name="Pester M."/>
            <person name="Loy A."/>
        </authorList>
    </citation>
    <scope>NUCLEOTIDE SEQUENCE [LARGE SCALE GENOMIC DNA]</scope>
    <source>
        <strain evidence="7">26-4b1</strain>
    </source>
</reference>
<keyword evidence="7" id="KW-1185">Reference proteome</keyword>
<keyword evidence="4 5" id="KW-0732">Signal</keyword>
<evidence type="ECO:0000256" key="1">
    <source>
        <dbReference type="ARBA" id="ARBA00004196"/>
    </source>
</evidence>
<organism evidence="6 7">
    <name type="scientific">Telmatospirillum siberiense</name>
    <dbReference type="NCBI Taxonomy" id="382514"/>
    <lineage>
        <taxon>Bacteria</taxon>
        <taxon>Pseudomonadati</taxon>
        <taxon>Pseudomonadota</taxon>
        <taxon>Alphaproteobacteria</taxon>
        <taxon>Rhodospirillales</taxon>
        <taxon>Rhodospirillaceae</taxon>
        <taxon>Telmatospirillum</taxon>
    </lineage>
</organism>
<accession>A0A2N3PQW1</accession>
<dbReference type="PANTHER" id="PTHR33376:SF4">
    <property type="entry name" value="SIALIC ACID-BINDING PERIPLASMIC PROTEIN SIAP"/>
    <property type="match status" value="1"/>
</dbReference>
<dbReference type="AlphaFoldDB" id="A0A2N3PQW1"/>
<keyword evidence="3" id="KW-0813">Transport</keyword>
<dbReference type="Gene3D" id="3.40.190.170">
    <property type="entry name" value="Bacterial extracellular solute-binding protein, family 7"/>
    <property type="match status" value="1"/>
</dbReference>
<evidence type="ECO:0000256" key="4">
    <source>
        <dbReference type="ARBA" id="ARBA00022729"/>
    </source>
</evidence>
<dbReference type="GO" id="GO:0030288">
    <property type="term" value="C:outer membrane-bounded periplasmic space"/>
    <property type="evidence" value="ECO:0007669"/>
    <property type="project" value="InterPro"/>
</dbReference>
<evidence type="ECO:0000256" key="2">
    <source>
        <dbReference type="ARBA" id="ARBA00009023"/>
    </source>
</evidence>
<dbReference type="InterPro" id="IPR038404">
    <property type="entry name" value="TRAP_DctP_sf"/>
</dbReference>
<gene>
    <name evidence="6" type="ORF">CWS72_20195</name>
</gene>
<dbReference type="NCBIfam" id="NF037995">
    <property type="entry name" value="TRAP_S1"/>
    <property type="match status" value="1"/>
</dbReference>
<dbReference type="CDD" id="cd13603">
    <property type="entry name" value="PBP2_TRAP_Siap_TeaA_like"/>
    <property type="match status" value="1"/>
</dbReference>
<comment type="similarity">
    <text evidence="2">Belongs to the bacterial solute-binding protein 7 family.</text>
</comment>
<dbReference type="NCBIfam" id="TIGR00787">
    <property type="entry name" value="dctP"/>
    <property type="match status" value="1"/>
</dbReference>
<protein>
    <submittedName>
        <fullName evidence="6">C4-dicarboxylate ABC transporter substrate-binding protein</fullName>
    </submittedName>
</protein>
<dbReference type="PANTHER" id="PTHR33376">
    <property type="match status" value="1"/>
</dbReference>
<dbReference type="EMBL" id="PIUM01000027">
    <property type="protein sequence ID" value="PKU22793.1"/>
    <property type="molecule type" value="Genomic_DNA"/>
</dbReference>